<keyword evidence="3" id="KW-1185">Reference proteome</keyword>
<name>A0ABQ3VQN6_9CHLR</name>
<protein>
    <submittedName>
        <fullName evidence="2">Uncharacterized protein</fullName>
    </submittedName>
</protein>
<evidence type="ECO:0000313" key="2">
    <source>
        <dbReference type="EMBL" id="GHO88177.1"/>
    </source>
</evidence>
<comment type="caution">
    <text evidence="2">The sequence shown here is derived from an EMBL/GenBank/DDBJ whole genome shotgun (WGS) entry which is preliminary data.</text>
</comment>
<gene>
    <name evidence="2" type="ORF">KSZ_61830</name>
</gene>
<dbReference type="EMBL" id="BNJJ01000022">
    <property type="protein sequence ID" value="GHO88177.1"/>
    <property type="molecule type" value="Genomic_DNA"/>
</dbReference>
<feature type="compositionally biased region" description="Low complexity" evidence="1">
    <location>
        <begin position="28"/>
        <end position="50"/>
    </location>
</feature>
<sequence>MPGDFYDYYDEDETNPQSEVTIDDDNQMMDSQQQQNSASPASSPQQQQSQRPTIDNGPRVLTDRITTLSA</sequence>
<proteinExistence type="predicted"/>
<reference evidence="2 3" key="1">
    <citation type="journal article" date="2021" name="Int. J. Syst. Evol. Microbiol.">
        <title>Reticulibacter mediterranei gen. nov., sp. nov., within the new family Reticulibacteraceae fam. nov., and Ktedonospora formicarum gen. nov., sp. nov., Ktedonobacter robiniae sp. nov., Dictyobacter formicarum sp. nov. and Dictyobacter arantiisoli sp. nov., belonging to the class Ktedonobacteria.</title>
        <authorList>
            <person name="Yabe S."/>
            <person name="Zheng Y."/>
            <person name="Wang C.M."/>
            <person name="Sakai Y."/>
            <person name="Abe K."/>
            <person name="Yokota A."/>
            <person name="Donadio S."/>
            <person name="Cavaletti L."/>
            <person name="Monciardini P."/>
        </authorList>
    </citation>
    <scope>NUCLEOTIDE SEQUENCE [LARGE SCALE GENOMIC DNA]</scope>
    <source>
        <strain evidence="2 3">SOSP1-9</strain>
    </source>
</reference>
<dbReference type="RefSeq" id="WP_201365786.1">
    <property type="nucleotide sequence ID" value="NZ_BNJJ01000022.1"/>
</dbReference>
<feature type="region of interest" description="Disordered" evidence="1">
    <location>
        <begin position="1"/>
        <end position="70"/>
    </location>
</feature>
<evidence type="ECO:0000313" key="3">
    <source>
        <dbReference type="Proteomes" id="UP000635565"/>
    </source>
</evidence>
<organism evidence="2 3">
    <name type="scientific">Dictyobacter formicarum</name>
    <dbReference type="NCBI Taxonomy" id="2778368"/>
    <lineage>
        <taxon>Bacteria</taxon>
        <taxon>Bacillati</taxon>
        <taxon>Chloroflexota</taxon>
        <taxon>Ktedonobacteria</taxon>
        <taxon>Ktedonobacterales</taxon>
        <taxon>Dictyobacteraceae</taxon>
        <taxon>Dictyobacter</taxon>
    </lineage>
</organism>
<dbReference type="Proteomes" id="UP000635565">
    <property type="component" value="Unassembled WGS sequence"/>
</dbReference>
<accession>A0ABQ3VQN6</accession>
<evidence type="ECO:0000256" key="1">
    <source>
        <dbReference type="SAM" id="MobiDB-lite"/>
    </source>
</evidence>